<evidence type="ECO:0000256" key="1">
    <source>
        <dbReference type="ARBA" id="ARBA00008383"/>
    </source>
</evidence>
<dbReference type="InterPro" id="IPR052985">
    <property type="entry name" value="CoA-trans_III_biosynth/detox"/>
</dbReference>
<evidence type="ECO:0000313" key="2">
    <source>
        <dbReference type="EMBL" id="KIM93798.1"/>
    </source>
</evidence>
<dbReference type="Pfam" id="PF02515">
    <property type="entry name" value="CoA_transf_3"/>
    <property type="match status" value="1"/>
</dbReference>
<proteinExistence type="inferred from homology"/>
<dbReference type="SUPFAM" id="SSF89796">
    <property type="entry name" value="CoA-transferase family III (CaiB/BaiF)"/>
    <property type="match status" value="2"/>
</dbReference>
<evidence type="ECO:0000313" key="3">
    <source>
        <dbReference type="Proteomes" id="UP000054321"/>
    </source>
</evidence>
<dbReference type="EMBL" id="KN832893">
    <property type="protein sequence ID" value="KIM93798.1"/>
    <property type="molecule type" value="Genomic_DNA"/>
</dbReference>
<dbReference type="InParanoid" id="A0A0C3C4H1"/>
<dbReference type="Gene3D" id="3.40.50.10540">
    <property type="entry name" value="Crotonobetainyl-coa:carnitine coa-transferase, domain 1"/>
    <property type="match status" value="1"/>
</dbReference>
<organism evidence="2 3">
    <name type="scientific">Oidiodendron maius (strain Zn)</name>
    <dbReference type="NCBI Taxonomy" id="913774"/>
    <lineage>
        <taxon>Eukaryota</taxon>
        <taxon>Fungi</taxon>
        <taxon>Dikarya</taxon>
        <taxon>Ascomycota</taxon>
        <taxon>Pezizomycotina</taxon>
        <taxon>Leotiomycetes</taxon>
        <taxon>Leotiomycetes incertae sedis</taxon>
        <taxon>Myxotrichaceae</taxon>
        <taxon>Oidiodendron</taxon>
    </lineage>
</organism>
<dbReference type="InterPro" id="IPR023606">
    <property type="entry name" value="CoA-Trfase_III_dom_1_sf"/>
</dbReference>
<accession>A0A0C3C4H1</accession>
<dbReference type="STRING" id="913774.A0A0C3C4H1"/>
<dbReference type="Proteomes" id="UP000054321">
    <property type="component" value="Unassembled WGS sequence"/>
</dbReference>
<gene>
    <name evidence="2" type="ORF">OIDMADRAFT_173135</name>
</gene>
<dbReference type="HOGENOM" id="CLU_021588_1_1_1"/>
<dbReference type="OrthoDB" id="2308815at2759"/>
<dbReference type="PANTHER" id="PTHR48229:SF1">
    <property type="entry name" value="ALPHA METHYLACYL-COA RACEMASE-RELATED"/>
    <property type="match status" value="1"/>
</dbReference>
<reference evidence="2 3" key="1">
    <citation type="submission" date="2014-04" db="EMBL/GenBank/DDBJ databases">
        <authorList>
            <consortium name="DOE Joint Genome Institute"/>
            <person name="Kuo A."/>
            <person name="Martino E."/>
            <person name="Perotto S."/>
            <person name="Kohler A."/>
            <person name="Nagy L.G."/>
            <person name="Floudas D."/>
            <person name="Copeland A."/>
            <person name="Barry K.W."/>
            <person name="Cichocki N."/>
            <person name="Veneault-Fourrey C."/>
            <person name="LaButti K."/>
            <person name="Lindquist E.A."/>
            <person name="Lipzen A."/>
            <person name="Lundell T."/>
            <person name="Morin E."/>
            <person name="Murat C."/>
            <person name="Sun H."/>
            <person name="Tunlid A."/>
            <person name="Henrissat B."/>
            <person name="Grigoriev I.V."/>
            <person name="Hibbett D.S."/>
            <person name="Martin F."/>
            <person name="Nordberg H.P."/>
            <person name="Cantor M.N."/>
            <person name="Hua S.X."/>
        </authorList>
    </citation>
    <scope>NUCLEOTIDE SEQUENCE [LARGE SCALE GENOMIC DNA]</scope>
    <source>
        <strain evidence="2 3">Zn</strain>
    </source>
</reference>
<name>A0A0C3C4H1_OIDMZ</name>
<comment type="similarity">
    <text evidence="1">Belongs to the CoA-transferase III family.</text>
</comment>
<dbReference type="GO" id="GO:0003824">
    <property type="term" value="F:catalytic activity"/>
    <property type="evidence" value="ECO:0007669"/>
    <property type="project" value="InterPro"/>
</dbReference>
<sequence>MASQKTTEGAYGPGSFVDESYTPVAEECQRLLKYLAEKTPGFTKEPLFFKRVQFEGAEIPCIPGPIKSEAVTAVLHAMAGIVGLEILETKGIESDSKITIYTDQASLYCNTPGLVTIDGLDGPEVLGNRALPKFDHGAIGTPVHMVSQAIYPTKTPNVWYQLHGSTNPVPVLEAIGVDPDSPIATNDEAWAVVKEQTLKYTAADLEILMMEKGLPGSIVYSPAGWLNTNMGKSLARHPLINYKQQTQCSPTPAAPFPRTDDMRPLSGIKVIELARIIAAPACGAILASFGAQVVRVQSSQMMDFTPSQLCLMAGKKAYNVDLDEAGAYDRLWKLVEEADVIIQGYRLGSLERRGFGLDTVLQMAAKRGKGIIYLDENCYGPDGYYAERPGWQQVADAAAGSSYVCGKAYGYPDGQGVLPSLPISDMSTGIVGALSILMMLRDRARYGGSYHGTASLTAYNAFTLTKQVGLYQPEIVAKIQQKFQFRAMTSADHVVPLYYMIAASWKKNSDLTTNEKYYYHFANSVYGKDLRIVAPMVRYSDKKLTPRWDLPPLPFCSSGDNPSF</sequence>
<keyword evidence="3" id="KW-1185">Reference proteome</keyword>
<dbReference type="InterPro" id="IPR003673">
    <property type="entry name" value="CoA-Trfase_fam_III"/>
</dbReference>
<reference evidence="3" key="2">
    <citation type="submission" date="2015-01" db="EMBL/GenBank/DDBJ databases">
        <title>Evolutionary Origins and Diversification of the Mycorrhizal Mutualists.</title>
        <authorList>
            <consortium name="DOE Joint Genome Institute"/>
            <consortium name="Mycorrhizal Genomics Consortium"/>
            <person name="Kohler A."/>
            <person name="Kuo A."/>
            <person name="Nagy L.G."/>
            <person name="Floudas D."/>
            <person name="Copeland A."/>
            <person name="Barry K.W."/>
            <person name="Cichocki N."/>
            <person name="Veneault-Fourrey C."/>
            <person name="LaButti K."/>
            <person name="Lindquist E.A."/>
            <person name="Lipzen A."/>
            <person name="Lundell T."/>
            <person name="Morin E."/>
            <person name="Murat C."/>
            <person name="Riley R."/>
            <person name="Ohm R."/>
            <person name="Sun H."/>
            <person name="Tunlid A."/>
            <person name="Henrissat B."/>
            <person name="Grigoriev I.V."/>
            <person name="Hibbett D.S."/>
            <person name="Martin F."/>
        </authorList>
    </citation>
    <scope>NUCLEOTIDE SEQUENCE [LARGE SCALE GENOMIC DNA]</scope>
    <source>
        <strain evidence="3">Zn</strain>
    </source>
</reference>
<dbReference type="PANTHER" id="PTHR48229">
    <property type="entry name" value="CAIB/BAIF FAMILY ENZYME (AFU_ORTHOLOGUE AFUA_1G05360)-RELATED"/>
    <property type="match status" value="1"/>
</dbReference>
<evidence type="ECO:0008006" key="4">
    <source>
        <dbReference type="Google" id="ProtNLM"/>
    </source>
</evidence>
<dbReference type="AlphaFoldDB" id="A0A0C3C4H1"/>
<protein>
    <recommendedName>
        <fullName evidence="4">CoA-transferase family III</fullName>
    </recommendedName>
</protein>